<evidence type="ECO:0000313" key="3">
    <source>
        <dbReference type="WBParaSite" id="nRc.2.0.1.t14788-RA"/>
    </source>
</evidence>
<dbReference type="AlphaFoldDB" id="A0A915IMW0"/>
<sequence length="64" mass="6957">DLLLKRLPAGRSVVSSGAGGQQQGLEPSADDALDLNKWASDEKEFELETSQGSLHYTLLRFPRG</sequence>
<protein>
    <submittedName>
        <fullName evidence="3">Uncharacterized protein</fullName>
    </submittedName>
</protein>
<organism evidence="2 3">
    <name type="scientific">Romanomermis culicivorax</name>
    <name type="common">Nematode worm</name>
    <dbReference type="NCBI Taxonomy" id="13658"/>
    <lineage>
        <taxon>Eukaryota</taxon>
        <taxon>Metazoa</taxon>
        <taxon>Ecdysozoa</taxon>
        <taxon>Nematoda</taxon>
        <taxon>Enoplea</taxon>
        <taxon>Dorylaimia</taxon>
        <taxon>Mermithida</taxon>
        <taxon>Mermithoidea</taxon>
        <taxon>Mermithidae</taxon>
        <taxon>Romanomermis</taxon>
    </lineage>
</organism>
<dbReference type="Proteomes" id="UP000887565">
    <property type="component" value="Unplaced"/>
</dbReference>
<reference evidence="3" key="1">
    <citation type="submission" date="2022-11" db="UniProtKB">
        <authorList>
            <consortium name="WormBaseParasite"/>
        </authorList>
    </citation>
    <scope>IDENTIFICATION</scope>
</reference>
<dbReference type="WBParaSite" id="nRc.2.0.1.t14788-RA">
    <property type="protein sequence ID" value="nRc.2.0.1.t14788-RA"/>
    <property type="gene ID" value="nRc.2.0.1.g14788"/>
</dbReference>
<accession>A0A915IMW0</accession>
<feature type="region of interest" description="Disordered" evidence="1">
    <location>
        <begin position="12"/>
        <end position="31"/>
    </location>
</feature>
<proteinExistence type="predicted"/>
<name>A0A915IMW0_ROMCU</name>
<evidence type="ECO:0000313" key="2">
    <source>
        <dbReference type="Proteomes" id="UP000887565"/>
    </source>
</evidence>
<evidence type="ECO:0000256" key="1">
    <source>
        <dbReference type="SAM" id="MobiDB-lite"/>
    </source>
</evidence>
<keyword evidence="2" id="KW-1185">Reference proteome</keyword>